<dbReference type="Proteomes" id="UP001056649">
    <property type="component" value="Chromosome"/>
</dbReference>
<evidence type="ECO:0000313" key="2">
    <source>
        <dbReference type="Proteomes" id="UP001056649"/>
    </source>
</evidence>
<sequence>MSGDLYITLLTSLPYHGELFGEQQTPISRIQLESRLRLLEPEDAVTLDAIEQLIRWANHSLDEDDAAVAAQTQRLLEGEICSWLQQLIAYRMEIRTLMAALRRRRRGEGPPERPSGWGVGRWQRRIHANWGEPGFRLEGVFPWVLEANRLMQEEDHLGLERLLLGVTWRALERFGEGHYFDFEAVVVYVLRWGIIDRWSCYHGKAAVARFESLVEQALAGQRLEFVGDG</sequence>
<protein>
    <submittedName>
        <fullName evidence="1">DUF2764 domain-containing protein</fullName>
    </submittedName>
</protein>
<keyword evidence="2" id="KW-1185">Reference proteome</keyword>
<organism evidence="1 2">
    <name type="scientific">Candidatus Endoriftia persephonae</name>
    <dbReference type="NCBI Taxonomy" id="393765"/>
    <lineage>
        <taxon>Bacteria</taxon>
        <taxon>Pseudomonadati</taxon>
        <taxon>Pseudomonadota</taxon>
        <taxon>Gammaproteobacteria</taxon>
        <taxon>Chromatiales</taxon>
        <taxon>Sedimenticolaceae</taxon>
        <taxon>Candidatus Endoriftia</taxon>
    </lineage>
</organism>
<dbReference type="AlphaFoldDB" id="A0A9J6ZZL8"/>
<accession>A0A9J6ZZL8</accession>
<evidence type="ECO:0000313" key="1">
    <source>
        <dbReference type="EMBL" id="USF88213.1"/>
    </source>
</evidence>
<dbReference type="EMBL" id="CP090569">
    <property type="protein sequence ID" value="USF88213.1"/>
    <property type="molecule type" value="Genomic_DNA"/>
</dbReference>
<gene>
    <name evidence="1" type="ORF">L0Y14_02950</name>
</gene>
<name>A0A9J6ZZL8_9GAMM</name>
<reference evidence="1" key="1">
    <citation type="journal article" date="2022" name="Mol. Ecol. Resour.">
        <title>The complete and closed genome of the facultative generalist Candidatus Endoriftia persephone from deep-sea hydrothermal vents.</title>
        <authorList>
            <person name="de Oliveira A.L."/>
            <person name="Srivastava A."/>
            <person name="Espada-Hinojosa S."/>
            <person name="Bright M."/>
        </authorList>
    </citation>
    <scope>NUCLEOTIDE SEQUENCE</scope>
    <source>
        <strain evidence="1">Tica-EPR-9o50.N</strain>
    </source>
</reference>
<dbReference type="RefSeq" id="WP_006473677.1">
    <property type="nucleotide sequence ID" value="NZ_CP090569.1"/>
</dbReference>
<proteinExistence type="predicted"/>
<dbReference type="KEGG" id="eps:L0Y14_02950"/>